<gene>
    <name evidence="2" type="ORF">ACFQND_15170</name>
</gene>
<name>A0ABW1TZ33_9BURK</name>
<dbReference type="EMBL" id="JBHSRS010000079">
    <property type="protein sequence ID" value="MFC6282565.1"/>
    <property type="molecule type" value="Genomic_DNA"/>
</dbReference>
<feature type="transmembrane region" description="Helical" evidence="1">
    <location>
        <begin position="12"/>
        <end position="29"/>
    </location>
</feature>
<reference evidence="3" key="1">
    <citation type="journal article" date="2019" name="Int. J. Syst. Evol. Microbiol.">
        <title>The Global Catalogue of Microorganisms (GCM) 10K type strain sequencing project: providing services to taxonomists for standard genome sequencing and annotation.</title>
        <authorList>
            <consortium name="The Broad Institute Genomics Platform"/>
            <consortium name="The Broad Institute Genome Sequencing Center for Infectious Disease"/>
            <person name="Wu L."/>
            <person name="Ma J."/>
        </authorList>
    </citation>
    <scope>NUCLEOTIDE SEQUENCE [LARGE SCALE GENOMIC DNA]</scope>
    <source>
        <strain evidence="3">CCUG 39402</strain>
    </source>
</reference>
<accession>A0ABW1TZ33</accession>
<proteinExistence type="predicted"/>
<protein>
    <submittedName>
        <fullName evidence="2">Uncharacterized protein</fullName>
    </submittedName>
</protein>
<keyword evidence="1" id="KW-0472">Membrane</keyword>
<keyword evidence="3" id="KW-1185">Reference proteome</keyword>
<comment type="caution">
    <text evidence="2">The sequence shown here is derived from an EMBL/GenBank/DDBJ whole genome shotgun (WGS) entry which is preliminary data.</text>
</comment>
<keyword evidence="1" id="KW-0812">Transmembrane</keyword>
<keyword evidence="1" id="KW-1133">Transmembrane helix</keyword>
<evidence type="ECO:0000256" key="1">
    <source>
        <dbReference type="SAM" id="Phobius"/>
    </source>
</evidence>
<evidence type="ECO:0000313" key="3">
    <source>
        <dbReference type="Proteomes" id="UP001596270"/>
    </source>
</evidence>
<organism evidence="2 3">
    <name type="scientific">Polaromonas aquatica</name>
    <dbReference type="NCBI Taxonomy" id="332657"/>
    <lineage>
        <taxon>Bacteria</taxon>
        <taxon>Pseudomonadati</taxon>
        <taxon>Pseudomonadota</taxon>
        <taxon>Betaproteobacteria</taxon>
        <taxon>Burkholderiales</taxon>
        <taxon>Comamonadaceae</taxon>
        <taxon>Polaromonas</taxon>
    </lineage>
</organism>
<evidence type="ECO:0000313" key="2">
    <source>
        <dbReference type="EMBL" id="MFC6282565.1"/>
    </source>
</evidence>
<sequence length="55" mass="5645">MIVNTSPLETLAAFSLAFVGGLVCGLLLARYTAHIRKDAISALNTLSSLGSVPAV</sequence>
<dbReference type="Proteomes" id="UP001596270">
    <property type="component" value="Unassembled WGS sequence"/>
</dbReference>
<dbReference type="RefSeq" id="WP_371439381.1">
    <property type="nucleotide sequence ID" value="NZ_JBHSRS010000079.1"/>
</dbReference>